<keyword evidence="4" id="KW-1185">Reference proteome</keyword>
<evidence type="ECO:0000259" key="1">
    <source>
        <dbReference type="SMART" id="SM00829"/>
    </source>
</evidence>
<dbReference type="Gene3D" id="3.40.50.720">
    <property type="entry name" value="NAD(P)-binding Rossmann-like Domain"/>
    <property type="match status" value="1"/>
</dbReference>
<dbReference type="AlphaFoldDB" id="A0A0X3PST0"/>
<organism evidence="2">
    <name type="scientific">Schistocephalus solidus</name>
    <name type="common">Tapeworm</name>
    <dbReference type="NCBI Taxonomy" id="70667"/>
    <lineage>
        <taxon>Eukaryota</taxon>
        <taxon>Metazoa</taxon>
        <taxon>Spiralia</taxon>
        <taxon>Lophotrochozoa</taxon>
        <taxon>Platyhelminthes</taxon>
        <taxon>Cestoda</taxon>
        <taxon>Eucestoda</taxon>
        <taxon>Diphyllobothriidea</taxon>
        <taxon>Diphyllobothriidae</taxon>
        <taxon>Schistocephalus</taxon>
    </lineage>
</organism>
<dbReference type="PANTHER" id="PTHR11695">
    <property type="entry name" value="ALCOHOL DEHYDROGENASE RELATED"/>
    <property type="match status" value="1"/>
</dbReference>
<dbReference type="InterPro" id="IPR011032">
    <property type="entry name" value="GroES-like_sf"/>
</dbReference>
<evidence type="ECO:0000313" key="4">
    <source>
        <dbReference type="Proteomes" id="UP000275846"/>
    </source>
</evidence>
<dbReference type="Pfam" id="PF13602">
    <property type="entry name" value="ADH_zinc_N_2"/>
    <property type="match status" value="1"/>
</dbReference>
<evidence type="ECO:0000313" key="5">
    <source>
        <dbReference type="WBParaSite" id="SSLN_0000070401-mRNA-1"/>
    </source>
</evidence>
<feature type="domain" description="Enoyl reductase (ER)" evidence="1">
    <location>
        <begin position="32"/>
        <end position="400"/>
    </location>
</feature>
<sequence length="407" mass="44007">MRFVMQLWQRHLSNIPCTLRTWEIHKFCRAKEISKELRLTTTRRPPYVASSEQVIVQTEAASLNPIDALIMSGYGSAAFRWARAFKNGFFPSALSQSDFPLIPGRDFSGCVSVAGPDAVKAGFVEGQSVLGAVWPFNRGCLTDYVVCPRHFLAVRPESLNPVAAASLSYAGLTAWSALRNGGGFCPKKVEPGFGPRVLVTGVTGAVGSIASQLAIMGGASHLTVTCPSRADPKEIKRLLSAHQVISAPNTPPASESYDLIIDCVRPTYLKASEGASGLCHRVAGEEQFPLLRYLSSHSRARYVSVNPPLFRYMAELGPLLGIGASALSLLMPNLRNISRANCGQIRWAFFEPSGSRLQLMANWAAEGRLHVPIDSIFPFSEVPVAFKKMQAGGNNGKIAISWSPSAS</sequence>
<dbReference type="InterPro" id="IPR050700">
    <property type="entry name" value="YIM1/Zinc_Alcohol_DH_Fams"/>
</dbReference>
<accession>A0A0X3PST0</accession>
<reference evidence="5" key="2">
    <citation type="submission" date="2016-06" db="UniProtKB">
        <authorList>
            <consortium name="WormBaseParasite"/>
        </authorList>
    </citation>
    <scope>IDENTIFICATION</scope>
</reference>
<dbReference type="SUPFAM" id="SSF50129">
    <property type="entry name" value="GroES-like"/>
    <property type="match status" value="1"/>
</dbReference>
<protein>
    <submittedName>
        <fullName evidence="2 5">Reticulon-4-interacting protein 1</fullName>
    </submittedName>
</protein>
<dbReference type="SUPFAM" id="SSF51735">
    <property type="entry name" value="NAD(P)-binding Rossmann-fold domains"/>
    <property type="match status" value="1"/>
</dbReference>
<dbReference type="GO" id="GO:0005739">
    <property type="term" value="C:mitochondrion"/>
    <property type="evidence" value="ECO:0007669"/>
    <property type="project" value="TreeGrafter"/>
</dbReference>
<dbReference type="STRING" id="70667.A0A0X3PST0"/>
<dbReference type="OrthoDB" id="48317at2759"/>
<dbReference type="WBParaSite" id="SSLN_0000070401-mRNA-1">
    <property type="protein sequence ID" value="SSLN_0000070401-mRNA-1"/>
    <property type="gene ID" value="SSLN_0000070401"/>
</dbReference>
<evidence type="ECO:0000313" key="2">
    <source>
        <dbReference type="EMBL" id="JAP54190.1"/>
    </source>
</evidence>
<dbReference type="Gene3D" id="3.90.180.10">
    <property type="entry name" value="Medium-chain alcohol dehydrogenases, catalytic domain"/>
    <property type="match status" value="1"/>
</dbReference>
<dbReference type="InterPro" id="IPR013154">
    <property type="entry name" value="ADH-like_N"/>
</dbReference>
<dbReference type="EMBL" id="GEEE01009035">
    <property type="protein sequence ID" value="JAP54190.1"/>
    <property type="molecule type" value="Transcribed_RNA"/>
</dbReference>
<dbReference type="EMBL" id="GEEE01021244">
    <property type="protein sequence ID" value="JAP41981.1"/>
    <property type="molecule type" value="Transcribed_RNA"/>
</dbReference>
<gene>
    <name evidence="2" type="primary">RT4I1</name>
    <name evidence="3" type="ORF">SSLN_LOCUS673</name>
    <name evidence="2" type="ORF">TR88712</name>
</gene>
<dbReference type="InterPro" id="IPR036291">
    <property type="entry name" value="NAD(P)-bd_dom_sf"/>
</dbReference>
<dbReference type="InterPro" id="IPR020843">
    <property type="entry name" value="ER"/>
</dbReference>
<dbReference type="GO" id="GO:0016491">
    <property type="term" value="F:oxidoreductase activity"/>
    <property type="evidence" value="ECO:0007669"/>
    <property type="project" value="InterPro"/>
</dbReference>
<evidence type="ECO:0000313" key="3">
    <source>
        <dbReference type="EMBL" id="VDL86006.1"/>
    </source>
</evidence>
<dbReference type="SMART" id="SM00829">
    <property type="entry name" value="PKS_ER"/>
    <property type="match status" value="1"/>
</dbReference>
<dbReference type="Pfam" id="PF08240">
    <property type="entry name" value="ADH_N"/>
    <property type="match status" value="1"/>
</dbReference>
<proteinExistence type="predicted"/>
<dbReference type="PANTHER" id="PTHR11695:SF294">
    <property type="entry name" value="RETICULON-4-INTERACTING PROTEIN 1, MITOCHONDRIAL"/>
    <property type="match status" value="1"/>
</dbReference>
<reference evidence="3 4" key="3">
    <citation type="submission" date="2018-11" db="EMBL/GenBank/DDBJ databases">
        <authorList>
            <consortium name="Pathogen Informatics"/>
        </authorList>
    </citation>
    <scope>NUCLEOTIDE SEQUENCE [LARGE SCALE GENOMIC DNA]</scope>
    <source>
        <strain evidence="3 4">NST_G2</strain>
    </source>
</reference>
<name>A0A0X3PST0_SCHSO</name>
<dbReference type="EMBL" id="UYSU01000598">
    <property type="protein sequence ID" value="VDL86006.1"/>
    <property type="molecule type" value="Genomic_DNA"/>
</dbReference>
<reference evidence="2" key="1">
    <citation type="submission" date="2016-01" db="EMBL/GenBank/DDBJ databases">
        <title>Reference transcriptome for the parasite Schistocephalus solidus: insights into the molecular evolution of parasitism.</title>
        <authorList>
            <person name="Hebert F.O."/>
            <person name="Grambauer S."/>
            <person name="Barber I."/>
            <person name="Landry C.R."/>
            <person name="Aubin-Horth N."/>
        </authorList>
    </citation>
    <scope>NUCLEOTIDE SEQUENCE</scope>
</reference>
<dbReference type="Proteomes" id="UP000275846">
    <property type="component" value="Unassembled WGS sequence"/>
</dbReference>